<sequence length="155" mass="17054">KEHTSRNFLDFLTPVLIVKPVHTSDSLTLPSDDTPQPNQTEPRLVNIPNDAVKTTIQASVQDDPVQPNLPSQLEIQKSPNIAVNPLADPTKEITLVPVEKRALKRLHISLLGPSVTSERVIPLFHPILKAKGKEILICNSTVDDVNVAVRVKNSK</sequence>
<proteinExistence type="predicted"/>
<dbReference type="Proteomes" id="UP001642360">
    <property type="component" value="Unassembled WGS sequence"/>
</dbReference>
<reference evidence="1 2" key="1">
    <citation type="submission" date="2024-02" db="EMBL/GenBank/DDBJ databases">
        <authorList>
            <person name="Vignale AGUSTIN F."/>
            <person name="Sosa J E."/>
            <person name="Modenutti C."/>
        </authorList>
    </citation>
    <scope>NUCLEOTIDE SEQUENCE [LARGE SCALE GENOMIC DNA]</scope>
</reference>
<accession>A0ABC8QY57</accession>
<name>A0ABC8QY57_9AQUA</name>
<dbReference type="AlphaFoldDB" id="A0ABC8QY57"/>
<evidence type="ECO:0000313" key="1">
    <source>
        <dbReference type="EMBL" id="CAK9137425.1"/>
    </source>
</evidence>
<keyword evidence="2" id="KW-1185">Reference proteome</keyword>
<gene>
    <name evidence="1" type="ORF">ILEXP_LOCUS4441</name>
</gene>
<evidence type="ECO:0000313" key="2">
    <source>
        <dbReference type="Proteomes" id="UP001642360"/>
    </source>
</evidence>
<comment type="caution">
    <text evidence="1">The sequence shown here is derived from an EMBL/GenBank/DDBJ whole genome shotgun (WGS) entry which is preliminary data.</text>
</comment>
<protein>
    <submittedName>
        <fullName evidence="1">Uncharacterized protein</fullName>
    </submittedName>
</protein>
<dbReference type="EMBL" id="CAUOFW020000818">
    <property type="protein sequence ID" value="CAK9137425.1"/>
    <property type="molecule type" value="Genomic_DNA"/>
</dbReference>
<feature type="non-terminal residue" evidence="1">
    <location>
        <position position="1"/>
    </location>
</feature>
<organism evidence="1 2">
    <name type="scientific">Ilex paraguariensis</name>
    <name type="common">yerba mate</name>
    <dbReference type="NCBI Taxonomy" id="185542"/>
    <lineage>
        <taxon>Eukaryota</taxon>
        <taxon>Viridiplantae</taxon>
        <taxon>Streptophyta</taxon>
        <taxon>Embryophyta</taxon>
        <taxon>Tracheophyta</taxon>
        <taxon>Spermatophyta</taxon>
        <taxon>Magnoliopsida</taxon>
        <taxon>eudicotyledons</taxon>
        <taxon>Gunneridae</taxon>
        <taxon>Pentapetalae</taxon>
        <taxon>asterids</taxon>
        <taxon>campanulids</taxon>
        <taxon>Aquifoliales</taxon>
        <taxon>Aquifoliaceae</taxon>
        <taxon>Ilex</taxon>
    </lineage>
</organism>